<evidence type="ECO:0000256" key="6">
    <source>
        <dbReference type="ARBA" id="ARBA00037818"/>
    </source>
</evidence>
<sequence>MEISGLVLVICTITNYARAVCNSIMLTVPLVTTFGYPKEAPPREDMIIYWSIFGILTLGDNELEKIPLYYDFKLLFALMLFLEPSRLVDRIREMIYAKTEFDQSSFGIGVLSQPGNEATKEESTRTAISREHGDEAKKEGSTNTKIPCGPGDESKKEICTKTAIPSEPGGESKKEECTRTAIPSKAGGESKKEGSANTEISCGPGDESKKELCTKTAILSEPGDERKKKECTKDATPSGPGDEQKKDESTHTAIPTTPGGGQGSSGETPKEKKIILSMKCKHSGVQRNREKNPMESDDFYKISDGPGNENVTINPAVNIHEVIFRPLDRLVFNAPFDFDNVTYHMTIMNNTIHPMAFAIKGNCIPRVIAYPPYGILKSKEKINVAVTVRKFDHDTMGDKDRIVYEWVLLKKPETRFRPDMLRVREFFFFRELQKIDVRKD</sequence>
<dbReference type="Pfam" id="PF00635">
    <property type="entry name" value="Motile_Sperm"/>
    <property type="match status" value="1"/>
</dbReference>
<evidence type="ECO:0000256" key="9">
    <source>
        <dbReference type="SAM" id="SignalP"/>
    </source>
</evidence>
<evidence type="ECO:0000256" key="7">
    <source>
        <dbReference type="RuleBase" id="RU003425"/>
    </source>
</evidence>
<dbReference type="InterPro" id="IPR013783">
    <property type="entry name" value="Ig-like_fold"/>
</dbReference>
<reference evidence="12" key="2">
    <citation type="submission" date="2017-02" db="UniProtKB">
        <authorList>
            <consortium name="WormBaseParasite"/>
        </authorList>
    </citation>
    <scope>IDENTIFICATION</scope>
</reference>
<dbReference type="GO" id="GO:0031143">
    <property type="term" value="C:pseudopodium"/>
    <property type="evidence" value="ECO:0007669"/>
    <property type="project" value="UniProtKB-SubCell"/>
</dbReference>
<comment type="subcellular location">
    <subcellularLocation>
        <location evidence="6">Cell projection</location>
        <location evidence="6">Pseudopodium</location>
    </subcellularLocation>
    <subcellularLocation>
        <location evidence="1">Cytoplasm</location>
        <location evidence="1">Cytoskeleton</location>
    </subcellularLocation>
</comment>
<evidence type="ECO:0000256" key="4">
    <source>
        <dbReference type="ARBA" id="ARBA00023273"/>
    </source>
</evidence>
<dbReference type="WBParaSite" id="ACAC_0000989701-mRNA-1">
    <property type="protein sequence ID" value="ACAC_0000989701-mRNA-1"/>
    <property type="gene ID" value="ACAC_0000989701"/>
</dbReference>
<dbReference type="SUPFAM" id="SSF49354">
    <property type="entry name" value="PapD-like"/>
    <property type="match status" value="1"/>
</dbReference>
<evidence type="ECO:0000256" key="3">
    <source>
        <dbReference type="ARBA" id="ARBA00023212"/>
    </source>
</evidence>
<dbReference type="PROSITE" id="PS50202">
    <property type="entry name" value="MSP"/>
    <property type="match status" value="1"/>
</dbReference>
<feature type="region of interest" description="Disordered" evidence="8">
    <location>
        <begin position="112"/>
        <end position="270"/>
    </location>
</feature>
<evidence type="ECO:0000256" key="2">
    <source>
        <dbReference type="ARBA" id="ARBA00022490"/>
    </source>
</evidence>
<feature type="compositionally biased region" description="Basic and acidic residues" evidence="8">
    <location>
        <begin position="223"/>
        <end position="233"/>
    </location>
</feature>
<feature type="domain" description="MSP" evidence="10">
    <location>
        <begin position="321"/>
        <end position="440"/>
    </location>
</feature>
<comment type="function">
    <text evidence="5 7">Central component in molecular interactions underlying sperm crawling. Forms an extensive filament system that extends from sperm villipoda, along the leading edge of the pseudopod.</text>
</comment>
<dbReference type="Gene3D" id="2.60.40.10">
    <property type="entry name" value="Immunoglobulins"/>
    <property type="match status" value="1"/>
</dbReference>
<evidence type="ECO:0000313" key="12">
    <source>
        <dbReference type="WBParaSite" id="ACAC_0000989701-mRNA-1"/>
    </source>
</evidence>
<keyword evidence="11" id="KW-1185">Reference proteome</keyword>
<accession>A0A0K0DFW9</accession>
<dbReference type="GO" id="GO:0005856">
    <property type="term" value="C:cytoskeleton"/>
    <property type="evidence" value="ECO:0007669"/>
    <property type="project" value="UniProtKB-SubCell"/>
</dbReference>
<feature type="signal peptide" evidence="9">
    <location>
        <begin position="1"/>
        <end position="19"/>
    </location>
</feature>
<dbReference type="InterPro" id="IPR000535">
    <property type="entry name" value="MSP_dom"/>
</dbReference>
<dbReference type="STRING" id="6313.A0A0K0DFW9"/>
<dbReference type="PANTHER" id="PTHR22920">
    <property type="entry name" value="MAJOR SPERM PROTEIN"/>
    <property type="match status" value="1"/>
</dbReference>
<dbReference type="InterPro" id="IPR051155">
    <property type="entry name" value="Nematode_MSP"/>
</dbReference>
<dbReference type="PANTHER" id="PTHR22920:SF21">
    <property type="entry name" value="MAJOR SPERM PROTEIN"/>
    <property type="match status" value="1"/>
</dbReference>
<evidence type="ECO:0000259" key="10">
    <source>
        <dbReference type="PROSITE" id="PS50202"/>
    </source>
</evidence>
<evidence type="ECO:0000256" key="8">
    <source>
        <dbReference type="SAM" id="MobiDB-lite"/>
    </source>
</evidence>
<name>A0A0K0DFW9_ANGCA</name>
<keyword evidence="2" id="KW-0963">Cytoplasm</keyword>
<dbReference type="AlphaFoldDB" id="A0A0K0DFW9"/>
<reference evidence="11" key="1">
    <citation type="submission" date="2012-09" db="EMBL/GenBank/DDBJ databases">
        <authorList>
            <person name="Martin A.A."/>
        </authorList>
    </citation>
    <scope>NUCLEOTIDE SEQUENCE</scope>
</reference>
<proteinExistence type="predicted"/>
<keyword evidence="9" id="KW-0732">Signal</keyword>
<evidence type="ECO:0000256" key="1">
    <source>
        <dbReference type="ARBA" id="ARBA00004245"/>
    </source>
</evidence>
<dbReference type="InterPro" id="IPR008962">
    <property type="entry name" value="PapD-like_sf"/>
</dbReference>
<dbReference type="Proteomes" id="UP000035642">
    <property type="component" value="Unassembled WGS sequence"/>
</dbReference>
<organism evidence="11 12">
    <name type="scientific">Angiostrongylus cantonensis</name>
    <name type="common">Rat lungworm</name>
    <dbReference type="NCBI Taxonomy" id="6313"/>
    <lineage>
        <taxon>Eukaryota</taxon>
        <taxon>Metazoa</taxon>
        <taxon>Ecdysozoa</taxon>
        <taxon>Nematoda</taxon>
        <taxon>Chromadorea</taxon>
        <taxon>Rhabditida</taxon>
        <taxon>Rhabditina</taxon>
        <taxon>Rhabditomorpha</taxon>
        <taxon>Strongyloidea</taxon>
        <taxon>Metastrongylidae</taxon>
        <taxon>Angiostrongylus</taxon>
    </lineage>
</organism>
<evidence type="ECO:0000256" key="5">
    <source>
        <dbReference type="ARBA" id="ARBA00037744"/>
    </source>
</evidence>
<protein>
    <recommendedName>
        <fullName evidence="7">Major sperm protein</fullName>
    </recommendedName>
</protein>
<keyword evidence="4" id="KW-0966">Cell projection</keyword>
<keyword evidence="3 7" id="KW-0206">Cytoskeleton</keyword>
<evidence type="ECO:0000313" key="11">
    <source>
        <dbReference type="Proteomes" id="UP000035642"/>
    </source>
</evidence>
<feature type="compositionally biased region" description="Basic and acidic residues" evidence="8">
    <location>
        <begin position="118"/>
        <end position="140"/>
    </location>
</feature>
<feature type="chain" id="PRO_5005326767" description="Major sperm protein" evidence="9">
    <location>
        <begin position="20"/>
        <end position="440"/>
    </location>
</feature>